<dbReference type="EMBL" id="FNFX01000003">
    <property type="protein sequence ID" value="SDK59911.1"/>
    <property type="molecule type" value="Genomic_DNA"/>
</dbReference>
<keyword evidence="3" id="KW-1185">Reference proteome</keyword>
<evidence type="ECO:0000256" key="1">
    <source>
        <dbReference type="SAM" id="MobiDB-lite"/>
    </source>
</evidence>
<gene>
    <name evidence="2" type="ORF">SAMN05192566_1829</name>
</gene>
<feature type="region of interest" description="Disordered" evidence="1">
    <location>
        <begin position="85"/>
        <end position="154"/>
    </location>
</feature>
<feature type="compositionally biased region" description="Polar residues" evidence="1">
    <location>
        <begin position="143"/>
        <end position="154"/>
    </location>
</feature>
<evidence type="ECO:0000313" key="2">
    <source>
        <dbReference type="EMBL" id="SDK59911.1"/>
    </source>
</evidence>
<organism evidence="2 3">
    <name type="scientific">Methylophilus rhizosphaerae</name>
    <dbReference type="NCBI Taxonomy" id="492660"/>
    <lineage>
        <taxon>Bacteria</taxon>
        <taxon>Pseudomonadati</taxon>
        <taxon>Pseudomonadota</taxon>
        <taxon>Betaproteobacteria</taxon>
        <taxon>Nitrosomonadales</taxon>
        <taxon>Methylophilaceae</taxon>
        <taxon>Methylophilus</taxon>
    </lineage>
</organism>
<accession>A0A1G9D7T0</accession>
<dbReference type="AlphaFoldDB" id="A0A1G9D7T0"/>
<dbReference type="STRING" id="492660.SAMN05192566_1829"/>
<evidence type="ECO:0000313" key="3">
    <source>
        <dbReference type="Proteomes" id="UP000198629"/>
    </source>
</evidence>
<sequence>MRLFLSKSVWNQCGNSGATQDQSCCPKSSDHERGVIEIGKINLILIALIGVILLTLLSQDHSRIEEEEPPLRIQTQPAAGIVATTAEETTAPEEAPASAAPAESNVSRQQHQENDEPASPVTETHTRPLSPAAKNPRVHRSVVTETHTTQEPVQIDTSRHTIVFSIWSVSELRLRSAYTQVMNDSSMTASQQQLIKKDYLDFVNRRTQKCGELDNKFASNINTVEKLTFDEKSLRTLECHSSENVSELERLSTLDLHHP</sequence>
<reference evidence="3" key="1">
    <citation type="submission" date="2016-10" db="EMBL/GenBank/DDBJ databases">
        <authorList>
            <person name="Varghese N."/>
            <person name="Submissions S."/>
        </authorList>
    </citation>
    <scope>NUCLEOTIDE SEQUENCE [LARGE SCALE GENOMIC DNA]</scope>
    <source>
        <strain evidence="3">CBMB127</strain>
    </source>
</reference>
<proteinExistence type="predicted"/>
<dbReference type="Proteomes" id="UP000198629">
    <property type="component" value="Unassembled WGS sequence"/>
</dbReference>
<name>A0A1G9D7T0_9PROT</name>
<protein>
    <submittedName>
        <fullName evidence="2">Uncharacterized protein</fullName>
    </submittedName>
</protein>
<feature type="compositionally biased region" description="Low complexity" evidence="1">
    <location>
        <begin position="85"/>
        <end position="104"/>
    </location>
</feature>